<dbReference type="EMBL" id="CH445337">
    <property type="protein sequence ID" value="EAT84038.1"/>
    <property type="molecule type" value="Genomic_DNA"/>
</dbReference>
<dbReference type="VEuPathDB" id="FungiDB:JI435_088700"/>
<sequence length="206" mass="22791">MTIIGLLHDCYGLILTTKMSFSLPETSGLRIRISELVDLIAAHDKFVKTFLVPIAQAGIDDCNYARAVVHPPSPGPHPGMDSIEDAGLALVREKEGKAMLALYEADRAGLENMRQRFITALSVDNYLTAPTSKQSVKNLQTTMTKACRDKARALIAKLESTMGQTSVGEVEDRSEAFRMWSDDNLEDEEAYIRSALKWSSENPDIQ</sequence>
<dbReference type="Proteomes" id="UP000001055">
    <property type="component" value="Unassembled WGS sequence"/>
</dbReference>
<dbReference type="AlphaFoldDB" id="Q0UH94"/>
<gene>
    <name evidence="1" type="ORF">SNOG_08870</name>
</gene>
<evidence type="ECO:0000313" key="1">
    <source>
        <dbReference type="EMBL" id="EAT84038.1"/>
    </source>
</evidence>
<organism evidence="1 2">
    <name type="scientific">Phaeosphaeria nodorum (strain SN15 / ATCC MYA-4574 / FGSC 10173)</name>
    <name type="common">Glume blotch fungus</name>
    <name type="synonym">Parastagonospora nodorum</name>
    <dbReference type="NCBI Taxonomy" id="321614"/>
    <lineage>
        <taxon>Eukaryota</taxon>
        <taxon>Fungi</taxon>
        <taxon>Dikarya</taxon>
        <taxon>Ascomycota</taxon>
        <taxon>Pezizomycotina</taxon>
        <taxon>Dothideomycetes</taxon>
        <taxon>Pleosporomycetidae</taxon>
        <taxon>Pleosporales</taxon>
        <taxon>Pleosporineae</taxon>
        <taxon>Phaeosphaeriaceae</taxon>
        <taxon>Parastagonospora</taxon>
    </lineage>
</organism>
<dbReference type="GeneID" id="5976073"/>
<evidence type="ECO:0000313" key="2">
    <source>
        <dbReference type="Proteomes" id="UP000001055"/>
    </source>
</evidence>
<reference evidence="2" key="1">
    <citation type="journal article" date="2007" name="Plant Cell">
        <title>Dothideomycete-plant interactions illuminated by genome sequencing and EST analysis of the wheat pathogen Stagonospora nodorum.</title>
        <authorList>
            <person name="Hane J.K."/>
            <person name="Lowe R.G."/>
            <person name="Solomon P.S."/>
            <person name="Tan K.C."/>
            <person name="Schoch C.L."/>
            <person name="Spatafora J.W."/>
            <person name="Crous P.W."/>
            <person name="Kodira C."/>
            <person name="Birren B.W."/>
            <person name="Galagan J.E."/>
            <person name="Torriani S.F."/>
            <person name="McDonald B.A."/>
            <person name="Oliver R.P."/>
        </authorList>
    </citation>
    <scope>NUCLEOTIDE SEQUENCE [LARGE SCALE GENOMIC DNA]</scope>
    <source>
        <strain evidence="2">SN15 / ATCC MYA-4574 / FGSC 10173</strain>
    </source>
</reference>
<name>Q0UH94_PHANO</name>
<dbReference type="RefSeq" id="XP_001799174.1">
    <property type="nucleotide sequence ID" value="XM_001799122.1"/>
</dbReference>
<dbReference type="InParanoid" id="Q0UH94"/>
<proteinExistence type="predicted"/>
<accession>Q0UH94</accession>
<protein>
    <submittedName>
        <fullName evidence="1">Uncharacterized protein</fullName>
    </submittedName>
</protein>
<dbReference type="KEGG" id="pno:SNOG_08870"/>